<comment type="caution">
    <text evidence="3">The sequence shown here is derived from an EMBL/GenBank/DDBJ whole genome shotgun (WGS) entry which is preliminary data.</text>
</comment>
<dbReference type="Proteomes" id="UP000319210">
    <property type="component" value="Unassembled WGS sequence"/>
</dbReference>
<evidence type="ECO:0000256" key="1">
    <source>
        <dbReference type="SAM" id="MobiDB-lite"/>
    </source>
</evidence>
<feature type="transmembrane region" description="Helical" evidence="2">
    <location>
        <begin position="81"/>
        <end position="100"/>
    </location>
</feature>
<feature type="compositionally biased region" description="Acidic residues" evidence="1">
    <location>
        <begin position="157"/>
        <end position="182"/>
    </location>
</feature>
<name>A0A4Y3R6G6_STRCI</name>
<keyword evidence="2" id="KW-1133">Transmembrane helix</keyword>
<evidence type="ECO:0000313" key="3">
    <source>
        <dbReference type="EMBL" id="GEB53231.1"/>
    </source>
</evidence>
<dbReference type="RefSeq" id="WP_086817717.1">
    <property type="nucleotide sequence ID" value="NZ_BJMM01000045.1"/>
</dbReference>
<feature type="region of interest" description="Disordered" evidence="1">
    <location>
        <begin position="241"/>
        <end position="304"/>
    </location>
</feature>
<dbReference type="EMBL" id="BJMM01000045">
    <property type="protein sequence ID" value="GEB53231.1"/>
    <property type="molecule type" value="Genomic_DNA"/>
</dbReference>
<evidence type="ECO:0000313" key="4">
    <source>
        <dbReference type="Proteomes" id="UP000319210"/>
    </source>
</evidence>
<gene>
    <name evidence="3" type="ORF">SCA03_57820</name>
</gene>
<organism evidence="3 4">
    <name type="scientific">Streptomyces cacaoi</name>
    <dbReference type="NCBI Taxonomy" id="1898"/>
    <lineage>
        <taxon>Bacteria</taxon>
        <taxon>Bacillati</taxon>
        <taxon>Actinomycetota</taxon>
        <taxon>Actinomycetes</taxon>
        <taxon>Kitasatosporales</taxon>
        <taxon>Streptomycetaceae</taxon>
        <taxon>Streptomyces</taxon>
    </lineage>
</organism>
<evidence type="ECO:0000256" key="2">
    <source>
        <dbReference type="SAM" id="Phobius"/>
    </source>
</evidence>
<dbReference type="AlphaFoldDB" id="A0A4Y3R6G6"/>
<accession>A0A4Y3R6G6</accession>
<sequence>MQGTSDGSTADDGTGRGASGSPGSPGAPGTPDSPGTPASPASPVPPAAPGSPDGPGGASGQGRRFRLRGPRTPEGGRRMAAVAWVCAVAAAFLLGAWSFAQVDQGDRYQRLDPLDEASVHHELAQSRKRTGAGPDASLPPGSTDPSGGSHSTATAPSDDDHDDHDDHDGDDDDDDDDDEHDDHDEHGDHDEDDEDGGGAGSGDASAGGPAHVSTVRFPEGLGTAVAECRSGTRTVTLLSWSPAQGYSADDVEPGPTRTATVELERASDDSDDGDDRTVAVECVHGKPHTSLHKDSDDDGDDEDD</sequence>
<feature type="compositionally biased region" description="Low complexity" evidence="1">
    <location>
        <begin position="21"/>
        <end position="39"/>
    </location>
</feature>
<dbReference type="OrthoDB" id="3782348at2"/>
<feature type="compositionally biased region" description="Pro residues" evidence="1">
    <location>
        <begin position="40"/>
        <end position="49"/>
    </location>
</feature>
<proteinExistence type="predicted"/>
<feature type="region of interest" description="Disordered" evidence="1">
    <location>
        <begin position="119"/>
        <end position="215"/>
    </location>
</feature>
<reference evidence="3 4" key="1">
    <citation type="submission" date="2019-06" db="EMBL/GenBank/DDBJ databases">
        <title>Whole genome shotgun sequence of Streptomyces cacaoi subsp. cacaoi NBRC 12748.</title>
        <authorList>
            <person name="Hosoyama A."/>
            <person name="Uohara A."/>
            <person name="Ohji S."/>
            <person name="Ichikawa N."/>
        </authorList>
    </citation>
    <scope>NUCLEOTIDE SEQUENCE [LARGE SCALE GENOMIC DNA]</scope>
    <source>
        <strain evidence="3 4">NBRC 12748</strain>
    </source>
</reference>
<keyword evidence="2" id="KW-0812">Transmembrane</keyword>
<feature type="compositionally biased region" description="Polar residues" evidence="1">
    <location>
        <begin position="143"/>
        <end position="155"/>
    </location>
</feature>
<protein>
    <submittedName>
        <fullName evidence="3">Uncharacterized protein</fullName>
    </submittedName>
</protein>
<keyword evidence="4" id="KW-1185">Reference proteome</keyword>
<feature type="region of interest" description="Disordered" evidence="1">
    <location>
        <begin position="1"/>
        <end position="77"/>
    </location>
</feature>
<keyword evidence="2" id="KW-0472">Membrane</keyword>